<reference evidence="2" key="3">
    <citation type="submission" date="2025-09" db="UniProtKB">
        <authorList>
            <consortium name="Ensembl"/>
        </authorList>
    </citation>
    <scope>IDENTIFICATION</scope>
    <source>
        <strain evidence="2">Guanapo</strain>
    </source>
</reference>
<name>A0A3P9NFM8_POERE</name>
<accession>A0A3P9NFM8</accession>
<reference evidence="3" key="1">
    <citation type="submission" date="2013-11" db="EMBL/GenBank/DDBJ databases">
        <title>The genomic landscape of the Guanapo guppy.</title>
        <authorList>
            <person name="Kuenstner A."/>
            <person name="Dreyer C."/>
        </authorList>
    </citation>
    <scope>NUCLEOTIDE SEQUENCE</scope>
    <source>
        <strain evidence="3">Guanapo</strain>
    </source>
</reference>
<evidence type="ECO:0000313" key="2">
    <source>
        <dbReference type="Ensembl" id="ENSPREP00000008381.1"/>
    </source>
</evidence>
<dbReference type="AlphaFoldDB" id="A0A3P9NFM8"/>
<dbReference type="Proteomes" id="UP000242638">
    <property type="component" value="Unassembled WGS sequence"/>
</dbReference>
<evidence type="ECO:0000256" key="1">
    <source>
        <dbReference type="SAM" id="Phobius"/>
    </source>
</evidence>
<keyword evidence="1" id="KW-0472">Membrane</keyword>
<protein>
    <submittedName>
        <fullName evidence="2">Uncharacterized protein</fullName>
    </submittedName>
</protein>
<evidence type="ECO:0000313" key="3">
    <source>
        <dbReference type="Proteomes" id="UP000242638"/>
    </source>
</evidence>
<organism evidence="2 3">
    <name type="scientific">Poecilia reticulata</name>
    <name type="common">Guppy</name>
    <name type="synonym">Acanthophacelus reticulatus</name>
    <dbReference type="NCBI Taxonomy" id="8081"/>
    <lineage>
        <taxon>Eukaryota</taxon>
        <taxon>Metazoa</taxon>
        <taxon>Chordata</taxon>
        <taxon>Craniata</taxon>
        <taxon>Vertebrata</taxon>
        <taxon>Euteleostomi</taxon>
        <taxon>Actinopterygii</taxon>
        <taxon>Neopterygii</taxon>
        <taxon>Teleostei</taxon>
        <taxon>Neoteleostei</taxon>
        <taxon>Acanthomorphata</taxon>
        <taxon>Ovalentaria</taxon>
        <taxon>Atherinomorphae</taxon>
        <taxon>Cyprinodontiformes</taxon>
        <taxon>Poeciliidae</taxon>
        <taxon>Poeciliinae</taxon>
        <taxon>Poecilia</taxon>
    </lineage>
</organism>
<keyword evidence="1" id="KW-0812">Transmembrane</keyword>
<sequence length="61" mass="7062">MYCIIYFKVLTGEICHLCHLSPSFKHISVHSVLEIFLFVLFFTAVNLLENISLCICGLIWK</sequence>
<feature type="transmembrane region" description="Helical" evidence="1">
    <location>
        <begin position="35"/>
        <end position="60"/>
    </location>
</feature>
<keyword evidence="3" id="KW-1185">Reference proteome</keyword>
<proteinExistence type="predicted"/>
<reference evidence="2" key="2">
    <citation type="submission" date="2025-08" db="UniProtKB">
        <authorList>
            <consortium name="Ensembl"/>
        </authorList>
    </citation>
    <scope>IDENTIFICATION</scope>
    <source>
        <strain evidence="2">Guanapo</strain>
    </source>
</reference>
<dbReference type="Ensembl" id="ENSPRET00000008482.1">
    <property type="protein sequence ID" value="ENSPREP00000008381.1"/>
    <property type="gene ID" value="ENSPREG00000005725.1"/>
</dbReference>
<keyword evidence="1" id="KW-1133">Transmembrane helix</keyword>